<dbReference type="RefSeq" id="WP_004943299.1">
    <property type="nucleotide sequence ID" value="NZ_AORZ01000027.1"/>
</dbReference>
<protein>
    <submittedName>
        <fullName evidence="1">Uncharacterized protein</fullName>
    </submittedName>
</protein>
<organism evidence="1 2">
    <name type="scientific">Streptomyces mobaraensis (strain ATCC 29032 / DSM 40847 / JCM 4168 / NBRC 13819 / NCIMB 11159 / IPCR 16-22)</name>
    <dbReference type="NCBI Taxonomy" id="1223523"/>
    <lineage>
        <taxon>Bacteria</taxon>
        <taxon>Bacillati</taxon>
        <taxon>Actinomycetota</taxon>
        <taxon>Actinomycetes</taxon>
        <taxon>Kitasatosporales</taxon>
        <taxon>Streptomycetaceae</taxon>
        <taxon>Streptomyces</taxon>
    </lineage>
</organism>
<reference evidence="1 2" key="1">
    <citation type="journal article" date="2013" name="Genome Announc.">
        <title>Whole-Genome Shotgun Assembly and Analysis of the Genome of Streptomyces mobaraensis DSM 40847, a Strain for Industrial Production of Microbial Transglutaminase.</title>
        <authorList>
            <person name="Yang H."/>
            <person name="He T."/>
            <person name="Wu W."/>
            <person name="Zhu W."/>
            <person name="Lu B."/>
            <person name="Sun W."/>
        </authorList>
    </citation>
    <scope>NUCLEOTIDE SEQUENCE [LARGE SCALE GENOMIC DNA]</scope>
    <source>
        <strain evidence="1 2">DSM 40847</strain>
    </source>
</reference>
<sequence>MPRDHRCPDTPGFTPDLPALRETAARVAAELHDALASYGLDVRVTPEPPLNGRVFVSILDPLGGEEARTLAAALRAYKATRPETLSPRVAAANARSRRRDGLR</sequence>
<comment type="caution">
    <text evidence="1">The sequence shown here is derived from an EMBL/GenBank/DDBJ whole genome shotgun (WGS) entry which is preliminary data.</text>
</comment>
<proteinExistence type="predicted"/>
<dbReference type="EMBL" id="AORZ01000027">
    <property type="protein sequence ID" value="EMF00439.1"/>
    <property type="molecule type" value="Genomic_DNA"/>
</dbReference>
<dbReference type="STRING" id="1223523.H340_11495"/>
<dbReference type="Proteomes" id="UP000011740">
    <property type="component" value="Unassembled WGS sequence"/>
</dbReference>
<dbReference type="PATRIC" id="fig|1223523.3.peg.2346"/>
<evidence type="ECO:0000313" key="1">
    <source>
        <dbReference type="EMBL" id="EMF00439.1"/>
    </source>
</evidence>
<gene>
    <name evidence="1" type="ORF">H340_11495</name>
</gene>
<name>M3A5R7_STRM1</name>
<dbReference type="AlphaFoldDB" id="M3A5R7"/>
<accession>M3A5R7</accession>
<evidence type="ECO:0000313" key="2">
    <source>
        <dbReference type="Proteomes" id="UP000011740"/>
    </source>
</evidence>